<dbReference type="InParanoid" id="B0DJ24"/>
<feature type="chain" id="PRO_5002749105" evidence="1">
    <location>
        <begin position="19"/>
        <end position="127"/>
    </location>
</feature>
<organism evidence="3">
    <name type="scientific">Laccaria bicolor (strain S238N-H82 / ATCC MYA-4686)</name>
    <name type="common">Bicoloured deceiver</name>
    <name type="synonym">Laccaria laccata var. bicolor</name>
    <dbReference type="NCBI Taxonomy" id="486041"/>
    <lineage>
        <taxon>Eukaryota</taxon>
        <taxon>Fungi</taxon>
        <taxon>Dikarya</taxon>
        <taxon>Basidiomycota</taxon>
        <taxon>Agaricomycotina</taxon>
        <taxon>Agaricomycetes</taxon>
        <taxon>Agaricomycetidae</taxon>
        <taxon>Agaricales</taxon>
        <taxon>Agaricineae</taxon>
        <taxon>Hydnangiaceae</taxon>
        <taxon>Laccaria</taxon>
    </lineage>
</organism>
<accession>B0DJ24</accession>
<dbReference type="KEGG" id="lbc:LACBIDRAFT_329733"/>
<reference evidence="2 3" key="1">
    <citation type="journal article" date="2008" name="Nature">
        <title>The genome of Laccaria bicolor provides insights into mycorrhizal symbiosis.</title>
        <authorList>
            <person name="Martin F."/>
            <person name="Aerts A."/>
            <person name="Ahren D."/>
            <person name="Brun A."/>
            <person name="Danchin E.G.J."/>
            <person name="Duchaussoy F."/>
            <person name="Gibon J."/>
            <person name="Kohler A."/>
            <person name="Lindquist E."/>
            <person name="Pereda V."/>
            <person name="Salamov A."/>
            <person name="Shapiro H.J."/>
            <person name="Wuyts J."/>
            <person name="Blaudez D."/>
            <person name="Buee M."/>
            <person name="Brokstein P."/>
            <person name="Canbaeck B."/>
            <person name="Cohen D."/>
            <person name="Courty P.E."/>
            <person name="Coutinho P.M."/>
            <person name="Delaruelle C."/>
            <person name="Detter J.C."/>
            <person name="Deveau A."/>
            <person name="DiFazio S."/>
            <person name="Duplessis S."/>
            <person name="Fraissinet-Tachet L."/>
            <person name="Lucic E."/>
            <person name="Frey-Klett P."/>
            <person name="Fourrey C."/>
            <person name="Feussner I."/>
            <person name="Gay G."/>
            <person name="Grimwood J."/>
            <person name="Hoegger P.J."/>
            <person name="Jain P."/>
            <person name="Kilaru S."/>
            <person name="Labbe J."/>
            <person name="Lin Y.C."/>
            <person name="Legue V."/>
            <person name="Le Tacon F."/>
            <person name="Marmeisse R."/>
            <person name="Melayah D."/>
            <person name="Montanini B."/>
            <person name="Muratet M."/>
            <person name="Nehls U."/>
            <person name="Niculita-Hirzel H."/>
            <person name="Oudot-Le Secq M.P."/>
            <person name="Peter M."/>
            <person name="Quesneville H."/>
            <person name="Rajashekar B."/>
            <person name="Reich M."/>
            <person name="Rouhier N."/>
            <person name="Schmutz J."/>
            <person name="Yin T."/>
            <person name="Chalot M."/>
            <person name="Henrissat B."/>
            <person name="Kuees U."/>
            <person name="Lucas S."/>
            <person name="Van de Peer Y."/>
            <person name="Podila G.K."/>
            <person name="Polle A."/>
            <person name="Pukkila P.J."/>
            <person name="Richardson P.M."/>
            <person name="Rouze P."/>
            <person name="Sanders I.R."/>
            <person name="Stajich J.E."/>
            <person name="Tunlid A."/>
            <person name="Tuskan G."/>
            <person name="Grigoriev I.V."/>
        </authorList>
    </citation>
    <scope>NUCLEOTIDE SEQUENCE [LARGE SCALE GENOMIC DNA]</scope>
    <source>
        <strain evidence="3">S238N-H82 / ATCC MYA-4686</strain>
    </source>
</reference>
<evidence type="ECO:0000256" key="1">
    <source>
        <dbReference type="SAM" id="SignalP"/>
    </source>
</evidence>
<dbReference type="HOGENOM" id="CLU_1970924_0_0_1"/>
<dbReference type="EMBL" id="DS547113">
    <property type="protein sequence ID" value="EDR05329.1"/>
    <property type="molecule type" value="Genomic_DNA"/>
</dbReference>
<proteinExistence type="predicted"/>
<sequence>MGLTLTDLCAILLNVALALLLRSRLKEKNNLPFPPGSDIIYLEGPGLSLIVLNSVKSATDLLGERSAIYSSRSALHGIVVAHVLSTLWEVMDGALPDILSTLPSTPPIVPFIDHDSLPMCTKCFYSS</sequence>
<dbReference type="RefSeq" id="XP_001883887.1">
    <property type="nucleotide sequence ID" value="XM_001883852.1"/>
</dbReference>
<evidence type="ECO:0000313" key="2">
    <source>
        <dbReference type="EMBL" id="EDR05329.1"/>
    </source>
</evidence>
<protein>
    <submittedName>
        <fullName evidence="2">Predicted protein</fullName>
    </submittedName>
</protein>
<dbReference type="Proteomes" id="UP000001194">
    <property type="component" value="Unassembled WGS sequence"/>
</dbReference>
<dbReference type="GeneID" id="6079550"/>
<dbReference type="AlphaFoldDB" id="B0DJ24"/>
<keyword evidence="3" id="KW-1185">Reference proteome</keyword>
<name>B0DJ24_LACBS</name>
<evidence type="ECO:0000313" key="3">
    <source>
        <dbReference type="Proteomes" id="UP000001194"/>
    </source>
</evidence>
<gene>
    <name evidence="2" type="ORF">LACBIDRAFT_329733</name>
</gene>
<keyword evidence="1" id="KW-0732">Signal</keyword>
<feature type="signal peptide" evidence="1">
    <location>
        <begin position="1"/>
        <end position="18"/>
    </location>
</feature>
<dbReference type="OrthoDB" id="1055148at2759"/>